<feature type="transmembrane region" description="Helical" evidence="6">
    <location>
        <begin position="139"/>
        <end position="160"/>
    </location>
</feature>
<evidence type="ECO:0000256" key="4">
    <source>
        <dbReference type="ARBA" id="ARBA00022989"/>
    </source>
</evidence>
<feature type="transmembrane region" description="Helical" evidence="6">
    <location>
        <begin position="364"/>
        <end position="384"/>
    </location>
</feature>
<protein>
    <submittedName>
        <fullName evidence="7">MFS transporter</fullName>
    </submittedName>
</protein>
<evidence type="ECO:0000256" key="5">
    <source>
        <dbReference type="ARBA" id="ARBA00023136"/>
    </source>
</evidence>
<feature type="transmembrane region" description="Helical" evidence="6">
    <location>
        <begin position="327"/>
        <end position="352"/>
    </location>
</feature>
<dbReference type="PANTHER" id="PTHR12778">
    <property type="entry name" value="SOLUTE CARRIER FAMILY 33 ACETYL-COA TRANSPORTER -RELATED"/>
    <property type="match status" value="1"/>
</dbReference>
<accession>A0ABR6ZRZ3</accession>
<dbReference type="InterPro" id="IPR004752">
    <property type="entry name" value="AmpG_permease/AT-1"/>
</dbReference>
<dbReference type="Proteomes" id="UP000650424">
    <property type="component" value="Unassembled WGS sequence"/>
</dbReference>
<keyword evidence="2" id="KW-0813">Transport</keyword>
<feature type="transmembrane region" description="Helical" evidence="6">
    <location>
        <begin position="100"/>
        <end position="118"/>
    </location>
</feature>
<evidence type="ECO:0000256" key="2">
    <source>
        <dbReference type="ARBA" id="ARBA00022448"/>
    </source>
</evidence>
<feature type="transmembrane region" description="Helical" evidence="6">
    <location>
        <begin position="229"/>
        <end position="253"/>
    </location>
</feature>
<keyword evidence="3 6" id="KW-0812">Transmembrane</keyword>
<dbReference type="PANTHER" id="PTHR12778:SF10">
    <property type="entry name" value="MAJOR FACILITATOR SUPERFAMILY DOMAIN-CONTAINING PROTEIN 3"/>
    <property type="match status" value="1"/>
</dbReference>
<organism evidence="7 8">
    <name type="scientific">Undibacterium hunanense</name>
    <dbReference type="NCBI Taxonomy" id="2762292"/>
    <lineage>
        <taxon>Bacteria</taxon>
        <taxon>Pseudomonadati</taxon>
        <taxon>Pseudomonadota</taxon>
        <taxon>Betaproteobacteria</taxon>
        <taxon>Burkholderiales</taxon>
        <taxon>Oxalobacteraceae</taxon>
        <taxon>Undibacterium</taxon>
    </lineage>
</organism>
<dbReference type="InterPro" id="IPR036259">
    <property type="entry name" value="MFS_trans_sf"/>
</dbReference>
<evidence type="ECO:0000256" key="6">
    <source>
        <dbReference type="SAM" id="Phobius"/>
    </source>
</evidence>
<comment type="caution">
    <text evidence="7">The sequence shown here is derived from an EMBL/GenBank/DDBJ whole genome shotgun (WGS) entry which is preliminary data.</text>
</comment>
<dbReference type="Gene3D" id="1.20.1250.20">
    <property type="entry name" value="MFS general substrate transporter like domains"/>
    <property type="match status" value="1"/>
</dbReference>
<gene>
    <name evidence="7" type="ORF">H8L32_12525</name>
</gene>
<proteinExistence type="predicted"/>
<feature type="transmembrane region" description="Helical" evidence="6">
    <location>
        <begin position="301"/>
        <end position="321"/>
    </location>
</feature>
<keyword evidence="8" id="KW-1185">Reference proteome</keyword>
<evidence type="ECO:0000313" key="7">
    <source>
        <dbReference type="EMBL" id="MBC3918308.1"/>
    </source>
</evidence>
<dbReference type="InterPro" id="IPR011701">
    <property type="entry name" value="MFS"/>
</dbReference>
<dbReference type="EMBL" id="JACOGF010000005">
    <property type="protein sequence ID" value="MBC3918308.1"/>
    <property type="molecule type" value="Genomic_DNA"/>
</dbReference>
<feature type="transmembrane region" description="Helical" evidence="6">
    <location>
        <begin position="273"/>
        <end position="294"/>
    </location>
</feature>
<keyword evidence="4 6" id="KW-1133">Transmembrane helix</keyword>
<sequence length="438" mass="46855">MSTEKDLPQHPMRWVPSLYLASGMPFYAVALIAGLMYKSMGVPNDQIAHWTGLVGLAWVFKSLWSPFLEAAGSKKMLVVLFQMVGGGALGLLALSLQLPAYFAISIALLGVVAIASATHDIAADGLYMASLSNTQQASYAGWQGAFFNAAKFITLGPLVYLAGYLEKSLAPAQAWTIIFAIMGVLLFSLGLYNSWSLPGTKNTETKASMHSIFVTLQDVIVEFFKKPGIWLAIVFIILFRAAEGQIQTIGPLFLREAKNLGGLGLTTDQVGTAYGVAGTIAFLGGSILGGYFASWLGLKRALPWLILAMNTPNLAFFFLSSSLPENMAVITAALAFEMFGYGFGFVGLILFIMQVVAPGKYQTAHYALGTGVMQLGFVLFKTISGDIQVSLGYKNFFIWVMLSAIPVLIMTRFVSYGDAPPGASKSGATEGLGKTADA</sequence>
<dbReference type="Pfam" id="PF07690">
    <property type="entry name" value="MFS_1"/>
    <property type="match status" value="1"/>
</dbReference>
<feature type="transmembrane region" description="Helical" evidence="6">
    <location>
        <begin position="12"/>
        <end position="35"/>
    </location>
</feature>
<keyword evidence="5 6" id="KW-0472">Membrane</keyword>
<feature type="transmembrane region" description="Helical" evidence="6">
    <location>
        <begin position="47"/>
        <end position="64"/>
    </location>
</feature>
<name>A0ABR6ZRZ3_9BURK</name>
<evidence type="ECO:0000256" key="1">
    <source>
        <dbReference type="ARBA" id="ARBA00004141"/>
    </source>
</evidence>
<evidence type="ECO:0000313" key="8">
    <source>
        <dbReference type="Proteomes" id="UP000650424"/>
    </source>
</evidence>
<feature type="transmembrane region" description="Helical" evidence="6">
    <location>
        <begin position="396"/>
        <end position="415"/>
    </location>
</feature>
<dbReference type="RefSeq" id="WP_186947556.1">
    <property type="nucleotide sequence ID" value="NZ_JACOGF010000005.1"/>
</dbReference>
<reference evidence="7 8" key="1">
    <citation type="submission" date="2020-08" db="EMBL/GenBank/DDBJ databases">
        <title>Novel species isolated from subtropical streams in China.</title>
        <authorList>
            <person name="Lu H."/>
        </authorList>
    </citation>
    <scope>NUCLEOTIDE SEQUENCE [LARGE SCALE GENOMIC DNA]</scope>
    <source>
        <strain evidence="7 8">CY18W</strain>
    </source>
</reference>
<comment type="subcellular location">
    <subcellularLocation>
        <location evidence="1">Membrane</location>
        <topology evidence="1">Multi-pass membrane protein</topology>
    </subcellularLocation>
</comment>
<feature type="transmembrane region" description="Helical" evidence="6">
    <location>
        <begin position="172"/>
        <end position="192"/>
    </location>
</feature>
<dbReference type="SUPFAM" id="SSF103473">
    <property type="entry name" value="MFS general substrate transporter"/>
    <property type="match status" value="1"/>
</dbReference>
<evidence type="ECO:0000256" key="3">
    <source>
        <dbReference type="ARBA" id="ARBA00022692"/>
    </source>
</evidence>
<feature type="transmembrane region" description="Helical" evidence="6">
    <location>
        <begin position="76"/>
        <end position="94"/>
    </location>
</feature>